<dbReference type="STRING" id="1302689.RG47T_4385"/>
<feature type="domain" description="ApeI dehydratase-like" evidence="1">
    <location>
        <begin position="19"/>
        <end position="97"/>
    </location>
</feature>
<keyword evidence="3" id="KW-1185">Reference proteome</keyword>
<dbReference type="Pfam" id="PF22818">
    <property type="entry name" value="ApeI-like"/>
    <property type="match status" value="1"/>
</dbReference>
<dbReference type="EMBL" id="MPPL01000001">
    <property type="protein sequence ID" value="OKS88907.1"/>
    <property type="molecule type" value="Genomic_DNA"/>
</dbReference>
<evidence type="ECO:0000313" key="3">
    <source>
        <dbReference type="Proteomes" id="UP000186720"/>
    </source>
</evidence>
<dbReference type="SUPFAM" id="SSF54637">
    <property type="entry name" value="Thioesterase/thiol ester dehydrase-isomerase"/>
    <property type="match status" value="1"/>
</dbReference>
<sequence length="121" mass="13518">MLKGDLYTLKDFAHSGGGVNATLVLNPNHSIFDGHYPAQPVLPGACILQMVKEILCLAITVDAMLIKANSLKFLAMIDPALMPELEFKLSYEEVDQQLKVNTSLHFEQTVCFKFQGSFRRM</sequence>
<protein>
    <recommendedName>
        <fullName evidence="1">ApeI dehydratase-like domain-containing protein</fullName>
    </recommendedName>
</protein>
<gene>
    <name evidence="2" type="ORF">RG47T_4385</name>
</gene>
<name>A0A1Q6A4I6_9SPHI</name>
<proteinExistence type="predicted"/>
<dbReference type="InterPro" id="IPR029069">
    <property type="entry name" value="HotDog_dom_sf"/>
</dbReference>
<reference evidence="2 3" key="1">
    <citation type="submission" date="2016-11" db="EMBL/GenBank/DDBJ databases">
        <title>Whole Genome Sequencing of Mucilaginibacter polytrichastri RG4-7(T) isolated from the moss sample.</title>
        <authorList>
            <person name="Li Y."/>
        </authorList>
    </citation>
    <scope>NUCLEOTIDE SEQUENCE [LARGE SCALE GENOMIC DNA]</scope>
    <source>
        <strain evidence="2 3">RG4-7</strain>
    </source>
</reference>
<dbReference type="OrthoDB" id="9772788at2"/>
<organism evidence="2 3">
    <name type="scientific">Mucilaginibacter polytrichastri</name>
    <dbReference type="NCBI Taxonomy" id="1302689"/>
    <lineage>
        <taxon>Bacteria</taxon>
        <taxon>Pseudomonadati</taxon>
        <taxon>Bacteroidota</taxon>
        <taxon>Sphingobacteriia</taxon>
        <taxon>Sphingobacteriales</taxon>
        <taxon>Sphingobacteriaceae</taxon>
        <taxon>Mucilaginibacter</taxon>
    </lineage>
</organism>
<dbReference type="Gene3D" id="3.10.129.10">
    <property type="entry name" value="Hotdog Thioesterase"/>
    <property type="match status" value="1"/>
</dbReference>
<comment type="caution">
    <text evidence="2">The sequence shown here is derived from an EMBL/GenBank/DDBJ whole genome shotgun (WGS) entry which is preliminary data.</text>
</comment>
<accession>A0A1Q6A4I6</accession>
<dbReference type="RefSeq" id="WP_074491515.1">
    <property type="nucleotide sequence ID" value="NZ_FPAM01000023.1"/>
</dbReference>
<dbReference type="GO" id="GO:0016829">
    <property type="term" value="F:lyase activity"/>
    <property type="evidence" value="ECO:0007669"/>
    <property type="project" value="UniProtKB-KW"/>
</dbReference>
<dbReference type="InterPro" id="IPR054545">
    <property type="entry name" value="ApeI-like"/>
</dbReference>
<dbReference type="AlphaFoldDB" id="A0A1Q6A4I6"/>
<dbReference type="Proteomes" id="UP000186720">
    <property type="component" value="Unassembled WGS sequence"/>
</dbReference>
<evidence type="ECO:0000259" key="1">
    <source>
        <dbReference type="Pfam" id="PF22818"/>
    </source>
</evidence>
<evidence type="ECO:0000313" key="2">
    <source>
        <dbReference type="EMBL" id="OKS88907.1"/>
    </source>
</evidence>